<dbReference type="PANTHER" id="PTHR33067">
    <property type="entry name" value="RNA-DIRECTED DNA POLYMERASE-RELATED"/>
    <property type="match status" value="1"/>
</dbReference>
<evidence type="ECO:0000256" key="1">
    <source>
        <dbReference type="SAM" id="MobiDB-lite"/>
    </source>
</evidence>
<dbReference type="EMBL" id="BQNB010021862">
    <property type="protein sequence ID" value="GJU10786.1"/>
    <property type="molecule type" value="Genomic_DNA"/>
</dbReference>
<comment type="caution">
    <text evidence="2">The sequence shown here is derived from an EMBL/GenBank/DDBJ whole genome shotgun (WGS) entry which is preliminary data.</text>
</comment>
<accession>A0ABQ5JEN0</accession>
<gene>
    <name evidence="2" type="ORF">Tco_1133182</name>
</gene>
<keyword evidence="3" id="KW-1185">Reference proteome</keyword>
<reference evidence="2" key="2">
    <citation type="submission" date="2022-01" db="EMBL/GenBank/DDBJ databases">
        <authorList>
            <person name="Yamashiro T."/>
            <person name="Shiraishi A."/>
            <person name="Satake H."/>
            <person name="Nakayama K."/>
        </authorList>
    </citation>
    <scope>NUCLEOTIDE SEQUENCE</scope>
</reference>
<evidence type="ECO:0000313" key="2">
    <source>
        <dbReference type="EMBL" id="GJU10786.1"/>
    </source>
</evidence>
<dbReference type="PANTHER" id="PTHR33067:SF31">
    <property type="entry name" value="RNA-DIRECTED DNA POLYMERASE"/>
    <property type="match status" value="1"/>
</dbReference>
<reference evidence="2" key="1">
    <citation type="journal article" date="2022" name="Int. J. Mol. Sci.">
        <title>Draft Genome of Tanacetum Coccineum: Genomic Comparison of Closely Related Tanacetum-Family Plants.</title>
        <authorList>
            <person name="Yamashiro T."/>
            <person name="Shiraishi A."/>
            <person name="Nakayama K."/>
            <person name="Satake H."/>
        </authorList>
    </citation>
    <scope>NUCLEOTIDE SEQUENCE</scope>
</reference>
<protein>
    <submittedName>
        <fullName evidence="2">Uncharacterized protein</fullName>
    </submittedName>
</protein>
<feature type="region of interest" description="Disordered" evidence="1">
    <location>
        <begin position="88"/>
        <end position="111"/>
    </location>
</feature>
<sequence length="213" mass="24192">MFIHHLETKVPEKLEDPGKFLIPCALQELDRKNALANSGASINLFPHSIGKQLRLGALKPTPKRHCGSCSTVPLCILWHSRGYEPFSGSTTNHSDALPPSSSPVKTSDNPEEFADELTLLKKVVHEENFQVYSNPLFEFDDNFNSSNVNPLFNENDEEYENENSNVLQIPRARFYLTQNNENTFCRISVECSDQKSIFDENSMLFPSHESFRP</sequence>
<proteinExistence type="predicted"/>
<name>A0ABQ5JEN0_9ASTR</name>
<organism evidence="2 3">
    <name type="scientific">Tanacetum coccineum</name>
    <dbReference type="NCBI Taxonomy" id="301880"/>
    <lineage>
        <taxon>Eukaryota</taxon>
        <taxon>Viridiplantae</taxon>
        <taxon>Streptophyta</taxon>
        <taxon>Embryophyta</taxon>
        <taxon>Tracheophyta</taxon>
        <taxon>Spermatophyta</taxon>
        <taxon>Magnoliopsida</taxon>
        <taxon>eudicotyledons</taxon>
        <taxon>Gunneridae</taxon>
        <taxon>Pentapetalae</taxon>
        <taxon>asterids</taxon>
        <taxon>campanulids</taxon>
        <taxon>Asterales</taxon>
        <taxon>Asteraceae</taxon>
        <taxon>Asteroideae</taxon>
        <taxon>Anthemideae</taxon>
        <taxon>Anthemidinae</taxon>
        <taxon>Tanacetum</taxon>
    </lineage>
</organism>
<dbReference type="Proteomes" id="UP001151760">
    <property type="component" value="Unassembled WGS sequence"/>
</dbReference>
<evidence type="ECO:0000313" key="3">
    <source>
        <dbReference type="Proteomes" id="UP001151760"/>
    </source>
</evidence>